<organism evidence="4 5">
    <name type="scientific">Tribonema minus</name>
    <dbReference type="NCBI Taxonomy" id="303371"/>
    <lineage>
        <taxon>Eukaryota</taxon>
        <taxon>Sar</taxon>
        <taxon>Stramenopiles</taxon>
        <taxon>Ochrophyta</taxon>
        <taxon>PX clade</taxon>
        <taxon>Xanthophyceae</taxon>
        <taxon>Tribonematales</taxon>
        <taxon>Tribonemataceae</taxon>
        <taxon>Tribonema</taxon>
    </lineage>
</organism>
<comment type="caution">
    <text evidence="4">The sequence shown here is derived from an EMBL/GenBank/DDBJ whole genome shotgun (WGS) entry which is preliminary data.</text>
</comment>
<dbReference type="InterPro" id="IPR033443">
    <property type="entry name" value="PROP1-like_PPR_dom"/>
</dbReference>
<dbReference type="EMBL" id="JAFCMP010000146">
    <property type="protein sequence ID" value="KAG5185010.1"/>
    <property type="molecule type" value="Genomic_DNA"/>
</dbReference>
<dbReference type="InterPro" id="IPR011990">
    <property type="entry name" value="TPR-like_helical_dom_sf"/>
</dbReference>
<feature type="non-terminal residue" evidence="4">
    <location>
        <position position="210"/>
    </location>
</feature>
<keyword evidence="1" id="KW-0677">Repeat</keyword>
<dbReference type="Gene3D" id="1.25.40.10">
    <property type="entry name" value="Tetratricopeptide repeat domain"/>
    <property type="match status" value="2"/>
</dbReference>
<evidence type="ECO:0000313" key="4">
    <source>
        <dbReference type="EMBL" id="KAG5185010.1"/>
    </source>
</evidence>
<accession>A0A835Z0W7</accession>
<keyword evidence="5" id="KW-1185">Reference proteome</keyword>
<dbReference type="PANTHER" id="PTHR47447">
    <property type="entry name" value="OS03G0856100 PROTEIN"/>
    <property type="match status" value="1"/>
</dbReference>
<protein>
    <recommendedName>
        <fullName evidence="3">PROP1-like PPR domain-containing protein</fullName>
    </recommendedName>
</protein>
<dbReference type="PROSITE" id="PS51375">
    <property type="entry name" value="PPR"/>
    <property type="match status" value="1"/>
</dbReference>
<dbReference type="Proteomes" id="UP000664859">
    <property type="component" value="Unassembled WGS sequence"/>
</dbReference>
<evidence type="ECO:0000313" key="5">
    <source>
        <dbReference type="Proteomes" id="UP000664859"/>
    </source>
</evidence>
<gene>
    <name evidence="4" type="ORF">JKP88DRAFT_139848</name>
</gene>
<dbReference type="OrthoDB" id="69593at2759"/>
<feature type="non-terminal residue" evidence="4">
    <location>
        <position position="1"/>
    </location>
</feature>
<feature type="repeat" description="PPR" evidence="2">
    <location>
        <begin position="5"/>
        <end position="39"/>
    </location>
</feature>
<sequence length="210" mass="22930">GLPPDVKSHNLALYAWCSDGAMQNADRILASMAAAGVAPDRQTFEGVLQACWYARDWHRAIDVFFDMEANHPEFADAQMWNRLLKVVYACAAPESTLEVAALMAELGVVPITATYTFILQAYARLGDGDAIESVLLSMRAAGEQVTPKTMAVLANGYANGRHMVAAEEALEAVLNSGIPINQRVRTVTAFVHACSRAGDLPRIVRWLRRL</sequence>
<name>A0A835Z0W7_9STRA</name>
<dbReference type="Pfam" id="PF17177">
    <property type="entry name" value="PPR_long"/>
    <property type="match status" value="1"/>
</dbReference>
<dbReference type="AlphaFoldDB" id="A0A835Z0W7"/>
<feature type="domain" description="PROP1-like PPR" evidence="3">
    <location>
        <begin position="44"/>
        <end position="209"/>
    </location>
</feature>
<evidence type="ECO:0000256" key="1">
    <source>
        <dbReference type="ARBA" id="ARBA00022737"/>
    </source>
</evidence>
<evidence type="ECO:0000256" key="2">
    <source>
        <dbReference type="PROSITE-ProRule" id="PRU00708"/>
    </source>
</evidence>
<dbReference type="PANTHER" id="PTHR47447:SF17">
    <property type="entry name" value="OS12G0638900 PROTEIN"/>
    <property type="match status" value="1"/>
</dbReference>
<dbReference type="InterPro" id="IPR002885">
    <property type="entry name" value="PPR_rpt"/>
</dbReference>
<evidence type="ECO:0000259" key="3">
    <source>
        <dbReference type="Pfam" id="PF17177"/>
    </source>
</evidence>
<reference evidence="4" key="1">
    <citation type="submission" date="2021-02" db="EMBL/GenBank/DDBJ databases">
        <title>First Annotated Genome of the Yellow-green Alga Tribonema minus.</title>
        <authorList>
            <person name="Mahan K.M."/>
        </authorList>
    </citation>
    <scope>NUCLEOTIDE SEQUENCE</scope>
    <source>
        <strain evidence="4">UTEX B ZZ1240</strain>
    </source>
</reference>
<proteinExistence type="predicted"/>